<evidence type="ECO:0000256" key="9">
    <source>
        <dbReference type="SAM" id="MobiDB-lite"/>
    </source>
</evidence>
<dbReference type="SMART" id="SM00091">
    <property type="entry name" value="PAS"/>
    <property type="match status" value="5"/>
</dbReference>
<dbReference type="PROSITE" id="PS50109">
    <property type="entry name" value="HIS_KIN"/>
    <property type="match status" value="1"/>
</dbReference>
<dbReference type="GO" id="GO:0005886">
    <property type="term" value="C:plasma membrane"/>
    <property type="evidence" value="ECO:0007669"/>
    <property type="project" value="TreeGrafter"/>
</dbReference>
<keyword evidence="7" id="KW-0472">Membrane</keyword>
<keyword evidence="5" id="KW-0418">Kinase</keyword>
<dbReference type="NCBIfam" id="TIGR00229">
    <property type="entry name" value="sensory_box"/>
    <property type="match status" value="5"/>
</dbReference>
<dbReference type="PROSITE" id="PS50113">
    <property type="entry name" value="PAC"/>
    <property type="match status" value="3"/>
</dbReference>
<dbReference type="SUPFAM" id="SSF55785">
    <property type="entry name" value="PYP-like sensor domain (PAS domain)"/>
    <property type="match status" value="5"/>
</dbReference>
<feature type="domain" description="PAC" evidence="13">
    <location>
        <begin position="620"/>
        <end position="671"/>
    </location>
</feature>
<evidence type="ECO:0000313" key="14">
    <source>
        <dbReference type="EMBL" id="QVL29930.1"/>
    </source>
</evidence>
<dbReference type="SMART" id="SM00448">
    <property type="entry name" value="REC"/>
    <property type="match status" value="1"/>
</dbReference>
<accession>A0A8E6B3Y7</accession>
<dbReference type="Pfam" id="PF08448">
    <property type="entry name" value="PAS_4"/>
    <property type="match status" value="5"/>
</dbReference>
<evidence type="ECO:0000259" key="10">
    <source>
        <dbReference type="PROSITE" id="PS50109"/>
    </source>
</evidence>
<dbReference type="PROSITE" id="PS50110">
    <property type="entry name" value="RESPONSE_REGULATORY"/>
    <property type="match status" value="1"/>
</dbReference>
<dbReference type="InterPro" id="IPR003594">
    <property type="entry name" value="HATPase_dom"/>
</dbReference>
<comment type="catalytic activity">
    <reaction evidence="1">
        <text>ATP + protein L-histidine = ADP + protein N-phospho-L-histidine.</text>
        <dbReference type="EC" id="2.7.13.3"/>
    </reaction>
</comment>
<dbReference type="InterPro" id="IPR003661">
    <property type="entry name" value="HisK_dim/P_dom"/>
</dbReference>
<dbReference type="Gene3D" id="1.10.287.130">
    <property type="match status" value="1"/>
</dbReference>
<dbReference type="SUPFAM" id="SSF52172">
    <property type="entry name" value="CheY-like"/>
    <property type="match status" value="1"/>
</dbReference>
<dbReference type="SMART" id="SM00086">
    <property type="entry name" value="PAC"/>
    <property type="match status" value="2"/>
</dbReference>
<feature type="domain" description="PAS" evidence="12">
    <location>
        <begin position="546"/>
        <end position="617"/>
    </location>
</feature>
<dbReference type="PROSITE" id="PS50112">
    <property type="entry name" value="PAS"/>
    <property type="match status" value="4"/>
</dbReference>
<organism evidence="14 15">
    <name type="scientific">Telmatocola sphagniphila</name>
    <dbReference type="NCBI Taxonomy" id="1123043"/>
    <lineage>
        <taxon>Bacteria</taxon>
        <taxon>Pseudomonadati</taxon>
        <taxon>Planctomycetota</taxon>
        <taxon>Planctomycetia</taxon>
        <taxon>Gemmatales</taxon>
        <taxon>Gemmataceae</taxon>
    </lineage>
</organism>
<dbReference type="SMART" id="SM00387">
    <property type="entry name" value="HATPase_c"/>
    <property type="match status" value="1"/>
</dbReference>
<dbReference type="Gene3D" id="3.30.450.20">
    <property type="entry name" value="PAS domain"/>
    <property type="match status" value="5"/>
</dbReference>
<dbReference type="CDD" id="cd16922">
    <property type="entry name" value="HATPase_EvgS-ArcB-TorS-like"/>
    <property type="match status" value="1"/>
</dbReference>
<protein>
    <recommendedName>
        <fullName evidence="2">histidine kinase</fullName>
        <ecNumber evidence="2">2.7.13.3</ecNumber>
    </recommendedName>
</protein>
<dbReference type="InterPro" id="IPR013656">
    <property type="entry name" value="PAS_4"/>
</dbReference>
<evidence type="ECO:0000259" key="12">
    <source>
        <dbReference type="PROSITE" id="PS50112"/>
    </source>
</evidence>
<evidence type="ECO:0000256" key="5">
    <source>
        <dbReference type="ARBA" id="ARBA00022777"/>
    </source>
</evidence>
<dbReference type="InterPro" id="IPR001789">
    <property type="entry name" value="Sig_transdc_resp-reg_receiver"/>
</dbReference>
<gene>
    <name evidence="14" type="ORF">KIH39_13735</name>
</gene>
<feature type="domain" description="Histidine kinase" evidence="10">
    <location>
        <begin position="682"/>
        <end position="899"/>
    </location>
</feature>
<evidence type="ECO:0000313" key="15">
    <source>
        <dbReference type="Proteomes" id="UP000676194"/>
    </source>
</evidence>
<dbReference type="InterPro" id="IPR005467">
    <property type="entry name" value="His_kinase_dom"/>
</dbReference>
<keyword evidence="6" id="KW-0902">Two-component regulatory system</keyword>
<dbReference type="InterPro" id="IPR036890">
    <property type="entry name" value="HATPase_C_sf"/>
</dbReference>
<dbReference type="FunFam" id="1.10.287.130:FF:000001">
    <property type="entry name" value="Two-component sensor histidine kinase"/>
    <property type="match status" value="1"/>
</dbReference>
<dbReference type="InterPro" id="IPR004358">
    <property type="entry name" value="Sig_transdc_His_kin-like_C"/>
</dbReference>
<reference evidence="14" key="1">
    <citation type="submission" date="2021-05" db="EMBL/GenBank/DDBJ databases">
        <title>Complete genome sequence of the cellulolytic planctomycete Telmatocola sphagniphila SP2T and characterization of the first cellulase from planctomycetes.</title>
        <authorList>
            <person name="Rakitin A.L."/>
            <person name="Beletsky A.V."/>
            <person name="Naumoff D.G."/>
            <person name="Kulichevskaya I.S."/>
            <person name="Mardanov A.V."/>
            <person name="Ravin N.V."/>
            <person name="Dedysh S.N."/>
        </authorList>
    </citation>
    <scope>NUCLEOTIDE SEQUENCE</scope>
    <source>
        <strain evidence="14">SP2T</strain>
    </source>
</reference>
<proteinExistence type="predicted"/>
<feature type="domain" description="Response regulatory" evidence="11">
    <location>
        <begin position="921"/>
        <end position="1037"/>
    </location>
</feature>
<dbReference type="GO" id="GO:0000155">
    <property type="term" value="F:phosphorelay sensor kinase activity"/>
    <property type="evidence" value="ECO:0007669"/>
    <property type="project" value="InterPro"/>
</dbReference>
<dbReference type="EMBL" id="CP074694">
    <property type="protein sequence ID" value="QVL29930.1"/>
    <property type="molecule type" value="Genomic_DNA"/>
</dbReference>
<keyword evidence="4" id="KW-0808">Transferase</keyword>
<evidence type="ECO:0000256" key="8">
    <source>
        <dbReference type="PROSITE-ProRule" id="PRU00169"/>
    </source>
</evidence>
<feature type="domain" description="PAS" evidence="12">
    <location>
        <begin position="166"/>
        <end position="236"/>
    </location>
</feature>
<dbReference type="SUPFAM" id="SSF47384">
    <property type="entry name" value="Homodimeric domain of signal transducing histidine kinase"/>
    <property type="match status" value="1"/>
</dbReference>
<evidence type="ECO:0000259" key="13">
    <source>
        <dbReference type="PROSITE" id="PS50113"/>
    </source>
</evidence>
<feature type="modified residue" description="4-aspartylphosphate" evidence="8">
    <location>
        <position position="970"/>
    </location>
</feature>
<evidence type="ECO:0000256" key="4">
    <source>
        <dbReference type="ARBA" id="ARBA00022679"/>
    </source>
</evidence>
<dbReference type="PRINTS" id="PR00344">
    <property type="entry name" value="BCTRLSENSOR"/>
</dbReference>
<dbReference type="FunFam" id="3.30.565.10:FF:000006">
    <property type="entry name" value="Sensor histidine kinase WalK"/>
    <property type="match status" value="1"/>
</dbReference>
<dbReference type="AlphaFoldDB" id="A0A8E6B3Y7"/>
<feature type="domain" description="PAC" evidence="13">
    <location>
        <begin position="113"/>
        <end position="165"/>
    </location>
</feature>
<evidence type="ECO:0000256" key="7">
    <source>
        <dbReference type="ARBA" id="ARBA00023136"/>
    </source>
</evidence>
<dbReference type="Proteomes" id="UP000676194">
    <property type="component" value="Chromosome"/>
</dbReference>
<dbReference type="InterPro" id="IPR001610">
    <property type="entry name" value="PAC"/>
</dbReference>
<feature type="domain" description="PAS" evidence="12">
    <location>
        <begin position="286"/>
        <end position="356"/>
    </location>
</feature>
<dbReference type="SMART" id="SM00388">
    <property type="entry name" value="HisKA"/>
    <property type="match status" value="1"/>
</dbReference>
<dbReference type="EC" id="2.7.13.3" evidence="2"/>
<evidence type="ECO:0000256" key="2">
    <source>
        <dbReference type="ARBA" id="ARBA00012438"/>
    </source>
</evidence>
<evidence type="ECO:0000256" key="3">
    <source>
        <dbReference type="ARBA" id="ARBA00022553"/>
    </source>
</evidence>
<dbReference type="InterPro" id="IPR036097">
    <property type="entry name" value="HisK_dim/P_sf"/>
</dbReference>
<dbReference type="Pfam" id="PF00072">
    <property type="entry name" value="Response_reg"/>
    <property type="match status" value="1"/>
</dbReference>
<dbReference type="InterPro" id="IPR035965">
    <property type="entry name" value="PAS-like_dom_sf"/>
</dbReference>
<keyword evidence="3 8" id="KW-0597">Phosphoprotein</keyword>
<feature type="domain" description="PAC" evidence="13">
    <location>
        <begin position="486"/>
        <end position="538"/>
    </location>
</feature>
<dbReference type="CDD" id="cd17580">
    <property type="entry name" value="REC_2_DhkD-like"/>
    <property type="match status" value="1"/>
</dbReference>
<evidence type="ECO:0000256" key="1">
    <source>
        <dbReference type="ARBA" id="ARBA00000085"/>
    </source>
</evidence>
<keyword evidence="15" id="KW-1185">Reference proteome</keyword>
<dbReference type="Gene3D" id="3.40.50.2300">
    <property type="match status" value="1"/>
</dbReference>
<sequence length="1039" mass="117658">MSQDERKTHYSTNPFDSKFAGDSSRTPEDPLSEDERELLKITLASIGDAVICTDATGRVTFLNAVASHLTGWPEQEAFGQSLPTVFKIINEATRKEVTNPALRAIEQGVIVELANHTILVARDGQERPIDDSAAPIRNRDGKTIGAVLVFRDVTERKKTENRLRELEHRNRSILESIDDSFYVVDADWRFTYVNQRALTYMKKTQEEILGKVVWDVFPEARGSIFEAQFRRSVKERRPITFEAKSLFSHRWLEVHLYPASGPDISLSVYYRDVTDRWEASQALLRSEERNRTILESITDAFVAVDQNWQFTYVNRMAEKLLDQVAPQLLGKNVWDAYPGAKGTDFEKAFRKAADEGLASTVIQFYPDHNRWYEVHTYPSSTGISIYFRNVTEQKQAEAKEKALQLEAEESNAKFRAFFEQGTLFAAIMHTDGTILEPNRMSWESCGFSRDQIVGKPFWKGPWWSPSPSLSQKLREALQQAARGNTFRSEVPYFIADGTTRIADVSIRPIKDEIGRIKFLALSGMDVTDRKRAEENLARLITESERQRRLYDTILSNTPDLVYVFDLNHRFIYANKALLDMWGRTLEESLGKNCLELGYEPWHAEMHDREIEQVIATKKPIRGDVPFSGTQGRRIYDYIFVPVLAADGEVEAIAGTTRDVTERKLMEDALRKADRTKDDFLALLAHELRNPLAPLRNGLQVLSRSDDRKIRATTQEIMDRQLTHMVRLVDDLLDLSRISRNRMELKKSRIFFEEIIRSAVETVRPIIDSAGHHLEITLPEEAFMLEADLTRLAQVFSNLLANSSKYTNPGGLIRLLARKEKHRVNVRVEDNGIGIPASAFPTLFEMFSQVDGSNERSQGGLGIGLALVKGLVEMHGGTVSVESDGPGKGSTFLVSLPILVLELEPQKDRFAMHGTPKSQSRKILVVDDNRDSAVSMSMMLQLLGDEVQVAHDGLEAVEAAKNFHPEIILMDIGMPRMNGYEATRRIREQTRGENIVIVALSGWGQEGDKAQSKNAGCDGHLIKPVELADLEMLLSKLTQR</sequence>
<dbReference type="CDD" id="cd00082">
    <property type="entry name" value="HisKA"/>
    <property type="match status" value="1"/>
</dbReference>
<feature type="region of interest" description="Disordered" evidence="9">
    <location>
        <begin position="1"/>
        <end position="33"/>
    </location>
</feature>
<dbReference type="KEGG" id="tsph:KIH39_13735"/>
<name>A0A8E6B3Y7_9BACT</name>
<dbReference type="Pfam" id="PF02518">
    <property type="entry name" value="HATPase_c"/>
    <property type="match status" value="1"/>
</dbReference>
<dbReference type="RefSeq" id="WP_213493812.1">
    <property type="nucleotide sequence ID" value="NZ_CP074694.1"/>
</dbReference>
<dbReference type="InterPro" id="IPR000014">
    <property type="entry name" value="PAS"/>
</dbReference>
<evidence type="ECO:0000259" key="11">
    <source>
        <dbReference type="PROSITE" id="PS50110"/>
    </source>
</evidence>
<dbReference type="GO" id="GO:0009927">
    <property type="term" value="F:histidine phosphotransfer kinase activity"/>
    <property type="evidence" value="ECO:0007669"/>
    <property type="project" value="TreeGrafter"/>
</dbReference>
<dbReference type="CDD" id="cd00130">
    <property type="entry name" value="PAS"/>
    <property type="match status" value="5"/>
</dbReference>
<dbReference type="InterPro" id="IPR011006">
    <property type="entry name" value="CheY-like_superfamily"/>
</dbReference>
<dbReference type="InterPro" id="IPR000700">
    <property type="entry name" value="PAS-assoc_C"/>
</dbReference>
<dbReference type="Gene3D" id="3.30.565.10">
    <property type="entry name" value="Histidine kinase-like ATPase, C-terminal domain"/>
    <property type="match status" value="1"/>
</dbReference>
<dbReference type="Pfam" id="PF00512">
    <property type="entry name" value="HisKA"/>
    <property type="match status" value="1"/>
</dbReference>
<dbReference type="SUPFAM" id="SSF55874">
    <property type="entry name" value="ATPase domain of HSP90 chaperone/DNA topoisomerase II/histidine kinase"/>
    <property type="match status" value="1"/>
</dbReference>
<feature type="domain" description="PAS" evidence="12">
    <location>
        <begin position="35"/>
        <end position="108"/>
    </location>
</feature>
<dbReference type="PANTHER" id="PTHR43047">
    <property type="entry name" value="TWO-COMPONENT HISTIDINE PROTEIN KINASE"/>
    <property type="match status" value="1"/>
</dbReference>
<dbReference type="PANTHER" id="PTHR43047:SF72">
    <property type="entry name" value="OSMOSENSING HISTIDINE PROTEIN KINASE SLN1"/>
    <property type="match status" value="1"/>
</dbReference>
<evidence type="ECO:0000256" key="6">
    <source>
        <dbReference type="ARBA" id="ARBA00023012"/>
    </source>
</evidence>